<evidence type="ECO:0000256" key="1">
    <source>
        <dbReference type="SAM" id="MobiDB-lite"/>
    </source>
</evidence>
<dbReference type="Proteomes" id="UP000555552">
    <property type="component" value="Unassembled WGS sequence"/>
</dbReference>
<dbReference type="AlphaFoldDB" id="A0A849BQX7"/>
<protein>
    <submittedName>
        <fullName evidence="2">Uncharacterized protein</fullName>
    </submittedName>
</protein>
<proteinExistence type="predicted"/>
<reference evidence="2 3" key="1">
    <citation type="submission" date="2020-05" db="EMBL/GenBank/DDBJ databases">
        <title>MicrobeNet Type strains.</title>
        <authorList>
            <person name="Nicholson A.C."/>
        </authorList>
    </citation>
    <scope>NUCLEOTIDE SEQUENCE [LARGE SCALE GENOMIC DNA]</scope>
    <source>
        <strain evidence="2 3">JCM 14547</strain>
    </source>
</reference>
<feature type="compositionally biased region" description="Basic and acidic residues" evidence="1">
    <location>
        <begin position="8"/>
        <end position="18"/>
    </location>
</feature>
<evidence type="ECO:0000313" key="2">
    <source>
        <dbReference type="EMBL" id="NNH23222.1"/>
    </source>
</evidence>
<keyword evidence="3" id="KW-1185">Reference proteome</keyword>
<comment type="caution">
    <text evidence="2">The sequence shown here is derived from an EMBL/GenBank/DDBJ whole genome shotgun (WGS) entry which is preliminary data.</text>
</comment>
<sequence>MTGGEGAGVEHHGTEREGSGGGEPLRVLVVQHEDVCPPAVLGDALVGEGAVVDVVRPDLGQPLPSSLGRRGPGRRHGGHDALVV</sequence>
<accession>A0A849BQX7</accession>
<name>A0A849BQX7_9ACTN</name>
<feature type="region of interest" description="Disordered" evidence="1">
    <location>
        <begin position="58"/>
        <end position="84"/>
    </location>
</feature>
<organism evidence="2 3">
    <name type="scientific">Pseudokineococcus marinus</name>
    <dbReference type="NCBI Taxonomy" id="351215"/>
    <lineage>
        <taxon>Bacteria</taxon>
        <taxon>Bacillati</taxon>
        <taxon>Actinomycetota</taxon>
        <taxon>Actinomycetes</taxon>
        <taxon>Kineosporiales</taxon>
        <taxon>Kineosporiaceae</taxon>
        <taxon>Pseudokineococcus</taxon>
    </lineage>
</organism>
<evidence type="ECO:0000313" key="3">
    <source>
        <dbReference type="Proteomes" id="UP000555552"/>
    </source>
</evidence>
<feature type="region of interest" description="Disordered" evidence="1">
    <location>
        <begin position="1"/>
        <end position="25"/>
    </location>
</feature>
<gene>
    <name evidence="2" type="ORF">HLB09_08980</name>
</gene>
<feature type="non-terminal residue" evidence="2">
    <location>
        <position position="84"/>
    </location>
</feature>
<dbReference type="EMBL" id="JABEMA010000112">
    <property type="protein sequence ID" value="NNH23222.1"/>
    <property type="molecule type" value="Genomic_DNA"/>
</dbReference>